<gene>
    <name evidence="2" type="ORF">KDW_33580</name>
</gene>
<dbReference type="InterPro" id="IPR050499">
    <property type="entry name" value="PEP-utilizing_PTS_enzyme"/>
</dbReference>
<dbReference type="PROSITE" id="PS00742">
    <property type="entry name" value="PEP_ENZYMES_2"/>
    <property type="match status" value="1"/>
</dbReference>
<dbReference type="EMBL" id="BKZW01000001">
    <property type="protein sequence ID" value="GER89196.1"/>
    <property type="molecule type" value="Genomic_DNA"/>
</dbReference>
<dbReference type="Gene3D" id="3.20.20.60">
    <property type="entry name" value="Phosphoenolpyruvate-binding domains"/>
    <property type="match status" value="1"/>
</dbReference>
<dbReference type="GO" id="GO:0016772">
    <property type="term" value="F:transferase activity, transferring phosphorus-containing groups"/>
    <property type="evidence" value="ECO:0007669"/>
    <property type="project" value="InterPro"/>
</dbReference>
<proteinExistence type="predicted"/>
<organism evidence="2 3">
    <name type="scientific">Dictyobacter vulcani</name>
    <dbReference type="NCBI Taxonomy" id="2607529"/>
    <lineage>
        <taxon>Bacteria</taxon>
        <taxon>Bacillati</taxon>
        <taxon>Chloroflexota</taxon>
        <taxon>Ktedonobacteria</taxon>
        <taxon>Ktedonobacterales</taxon>
        <taxon>Dictyobacteraceae</taxon>
        <taxon>Dictyobacter</taxon>
    </lineage>
</organism>
<comment type="caution">
    <text evidence="2">The sequence shown here is derived from an EMBL/GenBank/DDBJ whole genome shotgun (WGS) entry which is preliminary data.</text>
</comment>
<evidence type="ECO:0000313" key="3">
    <source>
        <dbReference type="Proteomes" id="UP000326912"/>
    </source>
</evidence>
<dbReference type="PANTHER" id="PTHR46244">
    <property type="entry name" value="PHOSPHOENOLPYRUVATE-PROTEIN PHOSPHOTRANSFERASE"/>
    <property type="match status" value="1"/>
</dbReference>
<keyword evidence="3" id="KW-1185">Reference proteome</keyword>
<sequence>MPEEDNPFLGVRGIRLCLAPPYQQLFRTQVRALLLAAQDNPASTLWIMFPMICDLRELRQAKAFVAETETQLLQAGQLTEPILSRIRQGIMLETPAAVWLIDQLAKEADFFSIGTNDLAQYTLASDRMNANLAELQRPFHPAVMRTLAHIIRTTRQLECWVGMCGEMAGDPRASAFLLGLGINEVSMEAGSLNAVKHAIRSTSLAQAQDIVTRVLAAETSAEIEALLS</sequence>
<reference evidence="2 3" key="1">
    <citation type="submission" date="2019-10" db="EMBL/GenBank/DDBJ databases">
        <title>Dictyobacter vulcani sp. nov., within the class Ktedonobacteria, isolated from soil of volcanic Mt. Zao.</title>
        <authorList>
            <person name="Zheng Y."/>
            <person name="Wang C.M."/>
            <person name="Sakai Y."/>
            <person name="Abe K."/>
            <person name="Yokota A."/>
            <person name="Yabe S."/>
        </authorList>
    </citation>
    <scope>NUCLEOTIDE SEQUENCE [LARGE SCALE GENOMIC DNA]</scope>
    <source>
        <strain evidence="2 3">W12</strain>
    </source>
</reference>
<name>A0A5J4KVH8_9CHLR</name>
<accession>A0A5J4KVH8</accession>
<dbReference type="PANTHER" id="PTHR46244:SF3">
    <property type="entry name" value="PHOSPHOENOLPYRUVATE-PROTEIN PHOSPHOTRANSFERASE"/>
    <property type="match status" value="1"/>
</dbReference>
<dbReference type="InterPro" id="IPR000121">
    <property type="entry name" value="PEP_util_C"/>
</dbReference>
<evidence type="ECO:0000313" key="2">
    <source>
        <dbReference type="EMBL" id="GER89196.1"/>
    </source>
</evidence>
<dbReference type="SUPFAM" id="SSF51621">
    <property type="entry name" value="Phosphoenolpyruvate/pyruvate domain"/>
    <property type="match status" value="1"/>
</dbReference>
<dbReference type="PRINTS" id="PR01736">
    <property type="entry name" value="PHPHTRNFRASE"/>
</dbReference>
<feature type="domain" description="PEP-utilising enzyme C-terminal" evidence="1">
    <location>
        <begin position="1"/>
        <end position="202"/>
    </location>
</feature>
<dbReference type="Proteomes" id="UP000326912">
    <property type="component" value="Unassembled WGS sequence"/>
</dbReference>
<dbReference type="InterPro" id="IPR040442">
    <property type="entry name" value="Pyrv_kinase-like_dom_sf"/>
</dbReference>
<dbReference type="InterPro" id="IPR015813">
    <property type="entry name" value="Pyrv/PenolPyrv_kinase-like_dom"/>
</dbReference>
<dbReference type="AlphaFoldDB" id="A0A5J4KVH8"/>
<evidence type="ECO:0000259" key="1">
    <source>
        <dbReference type="Pfam" id="PF02896"/>
    </source>
</evidence>
<dbReference type="InterPro" id="IPR023151">
    <property type="entry name" value="PEP_util_CS"/>
</dbReference>
<dbReference type="Pfam" id="PF02896">
    <property type="entry name" value="PEP-utilizers_C"/>
    <property type="match status" value="1"/>
</dbReference>
<protein>
    <recommendedName>
        <fullName evidence="1">PEP-utilising enzyme C-terminal domain-containing protein</fullName>
    </recommendedName>
</protein>